<dbReference type="Gene3D" id="2.40.128.110">
    <property type="entry name" value="Lipid/polyisoprenoid-binding, YceI-like"/>
    <property type="match status" value="1"/>
</dbReference>
<protein>
    <recommendedName>
        <fullName evidence="1">Lipid/polyisoprenoid-binding YceI-like domain-containing protein</fullName>
    </recommendedName>
</protein>
<dbReference type="EMBL" id="UINC01119306">
    <property type="protein sequence ID" value="SVC93031.1"/>
    <property type="molecule type" value="Genomic_DNA"/>
</dbReference>
<reference evidence="2" key="1">
    <citation type="submission" date="2018-05" db="EMBL/GenBank/DDBJ databases">
        <authorList>
            <person name="Lanie J.A."/>
            <person name="Ng W.-L."/>
            <person name="Kazmierczak K.M."/>
            <person name="Andrzejewski T.M."/>
            <person name="Davidsen T.M."/>
            <person name="Wayne K.J."/>
            <person name="Tettelin H."/>
            <person name="Glass J.I."/>
            <person name="Rusch D."/>
            <person name="Podicherti R."/>
            <person name="Tsui H.-C.T."/>
            <person name="Winkler M.E."/>
        </authorList>
    </citation>
    <scope>NUCLEOTIDE SEQUENCE</scope>
</reference>
<dbReference type="SUPFAM" id="SSF101874">
    <property type="entry name" value="YceI-like"/>
    <property type="match status" value="1"/>
</dbReference>
<organism evidence="2">
    <name type="scientific">marine metagenome</name>
    <dbReference type="NCBI Taxonomy" id="408172"/>
    <lineage>
        <taxon>unclassified sequences</taxon>
        <taxon>metagenomes</taxon>
        <taxon>ecological metagenomes</taxon>
    </lineage>
</organism>
<sequence>MVPLFGKDIYFTRSGTVSFFSSTPIEDIKAINEQTTCVLDIETGDVSFRIPIRGFIFKNGLMQEHFNENYLESDRYPNASFTGSIEGWKDITLSEKLQPVPLKGTMNIHGISKDISESGNILMKGNRVIGSATFKITVADYEIEIPKILRDNIAKVVDVTVDISLKKK</sequence>
<evidence type="ECO:0000313" key="2">
    <source>
        <dbReference type="EMBL" id="SVC93031.1"/>
    </source>
</evidence>
<evidence type="ECO:0000259" key="1">
    <source>
        <dbReference type="Pfam" id="PF04264"/>
    </source>
</evidence>
<dbReference type="Pfam" id="PF04264">
    <property type="entry name" value="YceI"/>
    <property type="match status" value="1"/>
</dbReference>
<gene>
    <name evidence="2" type="ORF">METZ01_LOCUS345885</name>
</gene>
<proteinExistence type="predicted"/>
<feature type="domain" description="Lipid/polyisoprenoid-binding YceI-like" evidence="1">
    <location>
        <begin position="40"/>
        <end position="164"/>
    </location>
</feature>
<name>A0A382R8Z3_9ZZZZ</name>
<accession>A0A382R8Z3</accession>
<dbReference type="InterPro" id="IPR007372">
    <property type="entry name" value="Lipid/polyisoprenoid-bd_YceI"/>
</dbReference>
<dbReference type="InterPro" id="IPR036761">
    <property type="entry name" value="TTHA0802/YceI-like_sf"/>
</dbReference>
<dbReference type="AlphaFoldDB" id="A0A382R8Z3"/>